<dbReference type="InterPro" id="IPR005814">
    <property type="entry name" value="Aminotrans_3"/>
</dbReference>
<keyword evidence="6 8" id="KW-0413">Isomerase</keyword>
<keyword evidence="10" id="KW-0032">Aminotransferase</keyword>
<dbReference type="NCBIfam" id="TIGR00713">
    <property type="entry name" value="hemL"/>
    <property type="match status" value="1"/>
</dbReference>
<dbReference type="Gene3D" id="3.40.640.10">
    <property type="entry name" value="Type I PLP-dependent aspartate aminotransferase-like (Major domain)"/>
    <property type="match status" value="1"/>
</dbReference>
<dbReference type="UniPathway" id="UPA00251">
    <property type="reaction ID" value="UER00317"/>
</dbReference>
<comment type="similarity">
    <text evidence="4 8">Belongs to the class-III pyridoxal-phosphate-dependent aminotransferase family. HemL subfamily.</text>
</comment>
<organism evidence="10 11">
    <name type="scientific">Candidatus Methanoperedens nitratireducens</name>
    <dbReference type="NCBI Taxonomy" id="1392998"/>
    <lineage>
        <taxon>Archaea</taxon>
        <taxon>Methanobacteriati</taxon>
        <taxon>Methanobacteriota</taxon>
        <taxon>Stenosarchaea group</taxon>
        <taxon>Methanomicrobia</taxon>
        <taxon>Methanosarcinales</taxon>
        <taxon>ANME-2 cluster</taxon>
        <taxon>Candidatus Methanoperedentaceae</taxon>
        <taxon>Candidatus Methanoperedens</taxon>
    </lineage>
</organism>
<dbReference type="SUPFAM" id="SSF53383">
    <property type="entry name" value="PLP-dependent transferases"/>
    <property type="match status" value="1"/>
</dbReference>
<dbReference type="GO" id="GO:0030170">
    <property type="term" value="F:pyridoxal phosphate binding"/>
    <property type="evidence" value="ECO:0007669"/>
    <property type="project" value="InterPro"/>
</dbReference>
<evidence type="ECO:0000256" key="4">
    <source>
        <dbReference type="ARBA" id="ARBA00008981"/>
    </source>
</evidence>
<sequence length="455" mass="49382">MGTEKSRKLFDEAKKLLPGGVSSPVRAIKPYPFYTKRANGSKLTDIDGNEYIDYVMGYGPLLLGHNHPAIKEAVIKQLDDGWLYGTPTELEVSLANEIIKIYKSIDMVRFVSTGTEATMGALRAARGFTGKNKFIKIEGGFHGAHDAALVKAGSGATTLGTPDSAGVPKDFTKNTLQVPYNDIEAMTEAIEAYKDDVAAVIMEPVLGNIGPILPKKGYLNDVRAVTKENDVVLILDEVITGFRLAMGGAQEYYGITPDMTTLGKILGGGFHIGVIGGKREIMEKISPAGPVYQAGTFNGSPVSMTAGLAMIKTLKKEKVHGKVNSAGDSLRSELSDIITDIGLDYNVSGVGSMFKVFFGDMPSNYQEALKCDTAKFNVFFKKMLDDGIFLPPSQFETNFLSLAHSKDDIEKNIKSLPTEPEMKNPKKPLRIRNKGQQTGSCPGKSRERSSFQKTE</sequence>
<protein>
    <recommendedName>
        <fullName evidence="8">Glutamate-1-semialdehyde 2,1-aminomutase</fullName>
        <shortName evidence="8">GSA</shortName>
        <ecNumber evidence="8">5.4.3.8</ecNumber>
    </recommendedName>
    <alternativeName>
        <fullName evidence="8">Glutamate-1-semialdehyde aminotransferase</fullName>
        <shortName evidence="8">GSA-AT</shortName>
    </alternativeName>
</protein>
<keyword evidence="5 8" id="KW-0663">Pyridoxal phosphate</keyword>
<evidence type="ECO:0000256" key="8">
    <source>
        <dbReference type="HAMAP-Rule" id="MF_00375"/>
    </source>
</evidence>
<evidence type="ECO:0000256" key="9">
    <source>
        <dbReference type="SAM" id="MobiDB-lite"/>
    </source>
</evidence>
<comment type="cofactor">
    <cofactor evidence="2 8">
        <name>pyridoxal 5'-phosphate</name>
        <dbReference type="ChEBI" id="CHEBI:597326"/>
    </cofactor>
</comment>
<dbReference type="GO" id="GO:0006782">
    <property type="term" value="P:protoporphyrinogen IX biosynthetic process"/>
    <property type="evidence" value="ECO:0007669"/>
    <property type="project" value="UniProtKB-UniRule"/>
</dbReference>
<proteinExistence type="inferred from homology"/>
<evidence type="ECO:0000256" key="3">
    <source>
        <dbReference type="ARBA" id="ARBA00004819"/>
    </source>
</evidence>
<dbReference type="Proteomes" id="UP000050360">
    <property type="component" value="Unassembled WGS sequence"/>
</dbReference>
<dbReference type="PATRIC" id="fig|1719120.3.peg.2281"/>
<dbReference type="GO" id="GO:0005737">
    <property type="term" value="C:cytoplasm"/>
    <property type="evidence" value="ECO:0007669"/>
    <property type="project" value="UniProtKB-SubCell"/>
</dbReference>
<comment type="catalytic activity">
    <reaction evidence="1 8">
        <text>(S)-4-amino-5-oxopentanoate = 5-aminolevulinate</text>
        <dbReference type="Rhea" id="RHEA:14265"/>
        <dbReference type="ChEBI" id="CHEBI:57501"/>
        <dbReference type="ChEBI" id="CHEBI:356416"/>
        <dbReference type="EC" id="5.4.3.8"/>
    </reaction>
</comment>
<dbReference type="HAMAP" id="MF_00375">
    <property type="entry name" value="HemL_aminotrans_3"/>
    <property type="match status" value="1"/>
</dbReference>
<dbReference type="GO" id="GO:0042286">
    <property type="term" value="F:glutamate-1-semialdehyde 2,1-aminomutase activity"/>
    <property type="evidence" value="ECO:0007669"/>
    <property type="project" value="UniProtKB-UniRule"/>
</dbReference>
<dbReference type="InterPro" id="IPR015424">
    <property type="entry name" value="PyrdxlP-dep_Trfase"/>
</dbReference>
<dbReference type="Gene3D" id="3.90.1150.10">
    <property type="entry name" value="Aspartate Aminotransferase, domain 1"/>
    <property type="match status" value="1"/>
</dbReference>
<dbReference type="GO" id="GO:0008483">
    <property type="term" value="F:transaminase activity"/>
    <property type="evidence" value="ECO:0007669"/>
    <property type="project" value="UniProtKB-KW"/>
</dbReference>
<dbReference type="EC" id="5.4.3.8" evidence="8"/>
<accession>A0A0P7ZHX7</accession>
<dbReference type="AlphaFoldDB" id="A0A0P7ZHX7"/>
<comment type="caution">
    <text evidence="10">The sequence shown here is derived from an EMBL/GenBank/DDBJ whole genome shotgun (WGS) entry which is preliminary data.</text>
</comment>
<reference evidence="10 11" key="1">
    <citation type="submission" date="2015-09" db="EMBL/GenBank/DDBJ databases">
        <title>A metagenomics-based metabolic model of nitrate-dependent anaerobic oxidation of methane by Methanoperedens-like archaea.</title>
        <authorList>
            <person name="Arshad A."/>
            <person name="Speth D.R."/>
            <person name="De Graaf R.M."/>
            <person name="Op Den Camp H.J."/>
            <person name="Jetten M.S."/>
            <person name="Welte C.U."/>
        </authorList>
    </citation>
    <scope>NUCLEOTIDE SEQUENCE [LARGE SCALE GENOMIC DNA]</scope>
</reference>
<dbReference type="EMBL" id="LKCM01000154">
    <property type="protein sequence ID" value="KPQ43361.1"/>
    <property type="molecule type" value="Genomic_DNA"/>
</dbReference>
<dbReference type="InterPro" id="IPR015421">
    <property type="entry name" value="PyrdxlP-dep_Trfase_major"/>
</dbReference>
<comment type="pathway">
    <text evidence="3">Porphyrin-containing compound metabolism; protoporphyrin-IX biosynthesis; 5-aminolevulinate from L-glutamyl-tRNA(Glu): step 2/2.</text>
</comment>
<keyword evidence="8" id="KW-0963">Cytoplasm</keyword>
<dbReference type="PROSITE" id="PS00600">
    <property type="entry name" value="AA_TRANSFER_CLASS_3"/>
    <property type="match status" value="1"/>
</dbReference>
<keyword evidence="10" id="KW-0808">Transferase</keyword>
<dbReference type="Pfam" id="PF00202">
    <property type="entry name" value="Aminotran_3"/>
    <property type="match status" value="1"/>
</dbReference>
<dbReference type="CDD" id="cd00610">
    <property type="entry name" value="OAT_like"/>
    <property type="match status" value="1"/>
</dbReference>
<evidence type="ECO:0000256" key="1">
    <source>
        <dbReference type="ARBA" id="ARBA00001579"/>
    </source>
</evidence>
<dbReference type="PANTHER" id="PTHR43713">
    <property type="entry name" value="GLUTAMATE-1-SEMIALDEHYDE 2,1-AMINOMUTASE"/>
    <property type="match status" value="1"/>
</dbReference>
<comment type="subcellular location">
    <subcellularLocation>
        <location evidence="8">Cytoplasm</location>
    </subcellularLocation>
</comment>
<feature type="region of interest" description="Disordered" evidence="9">
    <location>
        <begin position="412"/>
        <end position="455"/>
    </location>
</feature>
<evidence type="ECO:0000313" key="11">
    <source>
        <dbReference type="Proteomes" id="UP000050360"/>
    </source>
</evidence>
<evidence type="ECO:0000256" key="5">
    <source>
        <dbReference type="ARBA" id="ARBA00022898"/>
    </source>
</evidence>
<evidence type="ECO:0000256" key="7">
    <source>
        <dbReference type="ARBA" id="ARBA00023244"/>
    </source>
</evidence>
<evidence type="ECO:0000256" key="6">
    <source>
        <dbReference type="ARBA" id="ARBA00023235"/>
    </source>
</evidence>
<dbReference type="PANTHER" id="PTHR43713:SF3">
    <property type="entry name" value="GLUTAMATE-1-SEMIALDEHYDE 2,1-AMINOMUTASE 1, CHLOROPLASTIC-RELATED"/>
    <property type="match status" value="1"/>
</dbReference>
<dbReference type="InterPro" id="IPR049704">
    <property type="entry name" value="Aminotrans_3_PPA_site"/>
</dbReference>
<dbReference type="InterPro" id="IPR004639">
    <property type="entry name" value="4pyrrol_synth_GluAld_NH2Trfase"/>
</dbReference>
<gene>
    <name evidence="10" type="primary">hemL_1</name>
    <name evidence="8" type="synonym">hemL</name>
    <name evidence="10" type="ORF">MPEBLZ_02082</name>
</gene>
<feature type="modified residue" description="N6-(pyridoxal phosphate)lysine" evidence="8">
    <location>
        <position position="264"/>
    </location>
</feature>
<dbReference type="NCBIfam" id="NF000818">
    <property type="entry name" value="PRK00062.1"/>
    <property type="match status" value="1"/>
</dbReference>
<evidence type="ECO:0000313" key="10">
    <source>
        <dbReference type="EMBL" id="KPQ43361.1"/>
    </source>
</evidence>
<dbReference type="FunFam" id="3.40.640.10:FF:000021">
    <property type="entry name" value="Glutamate-1-semialdehyde 2,1-aminomutase"/>
    <property type="match status" value="1"/>
</dbReference>
<evidence type="ECO:0000256" key="2">
    <source>
        <dbReference type="ARBA" id="ARBA00001933"/>
    </source>
</evidence>
<feature type="compositionally biased region" description="Basic and acidic residues" evidence="9">
    <location>
        <begin position="444"/>
        <end position="455"/>
    </location>
</feature>
<dbReference type="InterPro" id="IPR015422">
    <property type="entry name" value="PyrdxlP-dep_Trfase_small"/>
</dbReference>
<keyword evidence="7 8" id="KW-0627">Porphyrin biosynthesis</keyword>
<name>A0A0P7ZHX7_9EURY</name>